<keyword evidence="3" id="KW-0808">Transferase</keyword>
<evidence type="ECO:0000259" key="2">
    <source>
        <dbReference type="Pfam" id="PF07859"/>
    </source>
</evidence>
<dbReference type="SUPFAM" id="SSF53474">
    <property type="entry name" value="alpha/beta-Hydrolases"/>
    <property type="match status" value="1"/>
</dbReference>
<dbReference type="GO" id="GO:0017061">
    <property type="term" value="F:S-methyl-5-thioadenosine phosphorylase activity"/>
    <property type="evidence" value="ECO:0007669"/>
    <property type="project" value="UniProtKB-EC"/>
</dbReference>
<dbReference type="AlphaFoldDB" id="A0A6S6TX06"/>
<dbReference type="Gene3D" id="3.40.50.1820">
    <property type="entry name" value="alpha/beta hydrolase"/>
    <property type="match status" value="1"/>
</dbReference>
<dbReference type="InterPro" id="IPR029058">
    <property type="entry name" value="AB_hydrolase_fold"/>
</dbReference>
<dbReference type="Pfam" id="PF07859">
    <property type="entry name" value="Abhydrolase_3"/>
    <property type="match status" value="1"/>
</dbReference>
<dbReference type="EC" id="2.4.2.28" evidence="3"/>
<keyword evidence="3" id="KW-0328">Glycosyltransferase</keyword>
<evidence type="ECO:0000313" key="3">
    <source>
        <dbReference type="EMBL" id="CAA6820688.1"/>
    </source>
</evidence>
<keyword evidence="1" id="KW-0378">Hydrolase</keyword>
<accession>A0A6S6TX06</accession>
<reference evidence="3" key="1">
    <citation type="submission" date="2020-01" db="EMBL/GenBank/DDBJ databases">
        <authorList>
            <person name="Meier V. D."/>
            <person name="Meier V D."/>
        </authorList>
    </citation>
    <scope>NUCLEOTIDE SEQUENCE</scope>
    <source>
        <strain evidence="3">HLG_WM_MAG_08</strain>
    </source>
</reference>
<feature type="domain" description="Alpha/beta hydrolase fold-3" evidence="2">
    <location>
        <begin position="84"/>
        <end position="289"/>
    </location>
</feature>
<name>A0A6S6TX06_9GAMM</name>
<dbReference type="EMBL" id="CACVAV010000318">
    <property type="protein sequence ID" value="CAA6820688.1"/>
    <property type="molecule type" value="Genomic_DNA"/>
</dbReference>
<proteinExistence type="predicted"/>
<protein>
    <submittedName>
        <fullName evidence="3">5'-methylthioadenosine phosphorylase</fullName>
        <ecNumber evidence="3">2.4.2.28</ecNumber>
    </submittedName>
</protein>
<evidence type="ECO:0000256" key="1">
    <source>
        <dbReference type="ARBA" id="ARBA00022801"/>
    </source>
</evidence>
<dbReference type="InterPro" id="IPR013094">
    <property type="entry name" value="AB_hydrolase_3"/>
</dbReference>
<dbReference type="GO" id="GO:0016787">
    <property type="term" value="F:hydrolase activity"/>
    <property type="evidence" value="ECO:0007669"/>
    <property type="project" value="UniProtKB-KW"/>
</dbReference>
<sequence>MVSVSPRLEKWLTEMNALIDKAAQHGFKQTPVNTREGLDNLTRGLTNSRIPMHWVHDDIITPPNAFPVPVRIYHPDEHKALPVLIYYHGGGHMAGSVSLYDPICRKLAANTQHIVVSVEYRLAPECPYPAGLTDAYNAARFVWQVLDQRQVKYQHCLRIGGDSGGGALSATVAHRAQYDKAVDIDAQLLIYPSLDYTLSQPSIDENDEGFLLHTKKIHWYFDHYFQHAEDRKQVSPLFMEVTSAYPRTMVVTAEFDPLRDEGQLYVKQLQEAGIEAELLHFDDMIHAFMNMEKLVPDETMRVYSEAGRFLNLTP</sequence>
<dbReference type="PANTHER" id="PTHR48081">
    <property type="entry name" value="AB HYDROLASE SUPERFAMILY PROTEIN C4A8.06C"/>
    <property type="match status" value="1"/>
</dbReference>
<organism evidence="3">
    <name type="scientific">uncultured Thiotrichaceae bacterium</name>
    <dbReference type="NCBI Taxonomy" id="298394"/>
    <lineage>
        <taxon>Bacteria</taxon>
        <taxon>Pseudomonadati</taxon>
        <taxon>Pseudomonadota</taxon>
        <taxon>Gammaproteobacteria</taxon>
        <taxon>Thiotrichales</taxon>
        <taxon>Thiotrichaceae</taxon>
        <taxon>environmental samples</taxon>
    </lineage>
</organism>
<dbReference type="InterPro" id="IPR050300">
    <property type="entry name" value="GDXG_lipolytic_enzyme"/>
</dbReference>
<gene>
    <name evidence="3" type="ORF">HELGO_WM21935</name>
</gene>
<dbReference type="PANTHER" id="PTHR48081:SF8">
    <property type="entry name" value="ALPHA_BETA HYDROLASE FOLD-3 DOMAIN-CONTAINING PROTEIN-RELATED"/>
    <property type="match status" value="1"/>
</dbReference>